<feature type="compositionally biased region" description="Polar residues" evidence="1">
    <location>
        <begin position="147"/>
        <end position="159"/>
    </location>
</feature>
<keyword evidence="3" id="KW-1185">Reference proteome</keyword>
<feature type="region of interest" description="Disordered" evidence="1">
    <location>
        <begin position="115"/>
        <end position="165"/>
    </location>
</feature>
<feature type="compositionally biased region" description="Polar residues" evidence="1">
    <location>
        <begin position="123"/>
        <end position="135"/>
    </location>
</feature>
<protein>
    <submittedName>
        <fullName evidence="2">Uncharacterized protein</fullName>
    </submittedName>
</protein>
<comment type="caution">
    <text evidence="2">The sequence shown here is derived from an EMBL/GenBank/DDBJ whole genome shotgun (WGS) entry which is preliminary data.</text>
</comment>
<evidence type="ECO:0000313" key="3">
    <source>
        <dbReference type="Proteomes" id="UP000823388"/>
    </source>
</evidence>
<evidence type="ECO:0000256" key="1">
    <source>
        <dbReference type="SAM" id="MobiDB-lite"/>
    </source>
</evidence>
<organism evidence="2 3">
    <name type="scientific">Panicum virgatum</name>
    <name type="common">Blackwell switchgrass</name>
    <dbReference type="NCBI Taxonomy" id="38727"/>
    <lineage>
        <taxon>Eukaryota</taxon>
        <taxon>Viridiplantae</taxon>
        <taxon>Streptophyta</taxon>
        <taxon>Embryophyta</taxon>
        <taxon>Tracheophyta</taxon>
        <taxon>Spermatophyta</taxon>
        <taxon>Magnoliopsida</taxon>
        <taxon>Liliopsida</taxon>
        <taxon>Poales</taxon>
        <taxon>Poaceae</taxon>
        <taxon>PACMAD clade</taxon>
        <taxon>Panicoideae</taxon>
        <taxon>Panicodae</taxon>
        <taxon>Paniceae</taxon>
        <taxon>Panicinae</taxon>
        <taxon>Panicum</taxon>
        <taxon>Panicum sect. Hiantes</taxon>
    </lineage>
</organism>
<accession>A0A8T0PB85</accession>
<reference evidence="2" key="1">
    <citation type="submission" date="2020-05" db="EMBL/GenBank/DDBJ databases">
        <title>WGS assembly of Panicum virgatum.</title>
        <authorList>
            <person name="Lovell J.T."/>
            <person name="Jenkins J."/>
            <person name="Shu S."/>
            <person name="Juenger T.E."/>
            <person name="Schmutz J."/>
        </authorList>
    </citation>
    <scope>NUCLEOTIDE SEQUENCE</scope>
    <source>
        <strain evidence="2">AP13</strain>
    </source>
</reference>
<evidence type="ECO:0000313" key="2">
    <source>
        <dbReference type="EMBL" id="KAG2556526.1"/>
    </source>
</evidence>
<dbReference type="Proteomes" id="UP000823388">
    <property type="component" value="Chromosome 8N"/>
</dbReference>
<dbReference type="EMBL" id="CM029052">
    <property type="protein sequence ID" value="KAG2556526.1"/>
    <property type="molecule type" value="Genomic_DNA"/>
</dbReference>
<dbReference type="AlphaFoldDB" id="A0A8T0PB85"/>
<sequence length="165" mass="18157">MEDQTLFHRCTQHMKFPASEQHPIHTITTGTATSKINEQTGDTADNIPFNQISNSVAGNNQMNAAEPLSATSVMQHPRPSGNAVTQLLRDTETPSSQHYIRAFQIQFDVTPPTAQQPEGRLTNGDQLNVDQLMTPSPQPTDAAKYDTTPSPQIQSACKRSRTDIQ</sequence>
<name>A0A8T0PB85_PANVG</name>
<gene>
    <name evidence="2" type="ORF">PVAP13_8NG204004</name>
</gene>
<proteinExistence type="predicted"/>